<sequence length="145" mass="16275">MGKKILLRSLLFLMDLAPCSGHRATPLPPWISCASAPPRFSSTPPPPLTNRPSLQLAPAESEAMRTTKNHIHVYKVRLAGRWACSPLVSACLRAIRTYYRVWGYIHERIWWTASVSKQSIRPSCLCPKPSLFIINNNLSAILARL</sequence>
<comment type="caution">
    <text evidence="2">The sequence shown here is derived from an EMBL/GenBank/DDBJ whole genome shotgun (WGS) entry which is preliminary data.</text>
</comment>
<dbReference type="EMBL" id="JAHMHS010000013">
    <property type="protein sequence ID" value="KAK1729079.1"/>
    <property type="molecule type" value="Genomic_DNA"/>
</dbReference>
<dbReference type="AlphaFoldDB" id="A0AAD8XKL6"/>
<dbReference type="Proteomes" id="UP001244207">
    <property type="component" value="Unassembled WGS sequence"/>
</dbReference>
<organism evidence="2 3">
    <name type="scientific">Glomerella acutata</name>
    <name type="common">Colletotrichum acutatum</name>
    <dbReference type="NCBI Taxonomy" id="27357"/>
    <lineage>
        <taxon>Eukaryota</taxon>
        <taxon>Fungi</taxon>
        <taxon>Dikarya</taxon>
        <taxon>Ascomycota</taxon>
        <taxon>Pezizomycotina</taxon>
        <taxon>Sordariomycetes</taxon>
        <taxon>Hypocreomycetidae</taxon>
        <taxon>Glomerellales</taxon>
        <taxon>Glomerellaceae</taxon>
        <taxon>Colletotrichum</taxon>
        <taxon>Colletotrichum acutatum species complex</taxon>
    </lineage>
</organism>
<name>A0AAD8XKL6_GLOAC</name>
<accession>A0AAD8XKL6</accession>
<proteinExistence type="predicted"/>
<evidence type="ECO:0000313" key="2">
    <source>
        <dbReference type="EMBL" id="KAK1729079.1"/>
    </source>
</evidence>
<gene>
    <name evidence="2" type="ORF">BDZ83DRAFT_66003</name>
</gene>
<evidence type="ECO:0000313" key="3">
    <source>
        <dbReference type="Proteomes" id="UP001244207"/>
    </source>
</evidence>
<feature type="signal peptide" evidence="1">
    <location>
        <begin position="1"/>
        <end position="21"/>
    </location>
</feature>
<dbReference type="RefSeq" id="XP_060369134.1">
    <property type="nucleotide sequence ID" value="XM_060511054.1"/>
</dbReference>
<evidence type="ECO:0008006" key="4">
    <source>
        <dbReference type="Google" id="ProtNLM"/>
    </source>
</evidence>
<evidence type="ECO:0000256" key="1">
    <source>
        <dbReference type="SAM" id="SignalP"/>
    </source>
</evidence>
<keyword evidence="1" id="KW-0732">Signal</keyword>
<reference evidence="2" key="1">
    <citation type="submission" date="2021-12" db="EMBL/GenBank/DDBJ databases">
        <title>Comparative genomics, transcriptomics and evolutionary studies reveal genomic signatures of adaptation to plant cell wall in hemibiotrophic fungi.</title>
        <authorList>
            <consortium name="DOE Joint Genome Institute"/>
            <person name="Baroncelli R."/>
            <person name="Diaz J.F."/>
            <person name="Benocci T."/>
            <person name="Peng M."/>
            <person name="Battaglia E."/>
            <person name="Haridas S."/>
            <person name="Andreopoulos W."/>
            <person name="Labutti K."/>
            <person name="Pangilinan J."/>
            <person name="Floch G.L."/>
            <person name="Makela M.R."/>
            <person name="Henrissat B."/>
            <person name="Grigoriev I.V."/>
            <person name="Crouch J.A."/>
            <person name="De Vries R.P."/>
            <person name="Sukno S.A."/>
            <person name="Thon M.R."/>
        </authorList>
    </citation>
    <scope>NUCLEOTIDE SEQUENCE</scope>
    <source>
        <strain evidence="2">CBS 112980</strain>
    </source>
</reference>
<keyword evidence="3" id="KW-1185">Reference proteome</keyword>
<dbReference type="GeneID" id="85394953"/>
<protein>
    <recommendedName>
        <fullName evidence="4">Secreted protein</fullName>
    </recommendedName>
</protein>
<feature type="chain" id="PRO_5042197650" description="Secreted protein" evidence="1">
    <location>
        <begin position="22"/>
        <end position="145"/>
    </location>
</feature>